<proteinExistence type="inferred from homology"/>
<comment type="similarity">
    <text evidence="1">Belongs to the phosducin family.</text>
</comment>
<feature type="domain" description="Phosducin" evidence="3">
    <location>
        <begin position="89"/>
        <end position="227"/>
    </location>
</feature>
<evidence type="ECO:0000313" key="4">
    <source>
        <dbReference type="EMBL" id="KAK8151776.1"/>
    </source>
</evidence>
<evidence type="ECO:0000313" key="5">
    <source>
        <dbReference type="Proteomes" id="UP001456524"/>
    </source>
</evidence>
<name>A0ABR1XF68_9PEZI</name>
<dbReference type="InterPro" id="IPR024253">
    <property type="entry name" value="Phosducin_thioredoxin-like_dom"/>
</dbReference>
<gene>
    <name evidence="4" type="ORF">IWX90DRAFT_419288</name>
</gene>
<dbReference type="PANTHER" id="PTHR45809:SF3">
    <property type="entry name" value="VIRAL IAP-ASSOCIATED FACTOR HOMOLOG"/>
    <property type="match status" value="1"/>
</dbReference>
<evidence type="ECO:0000256" key="2">
    <source>
        <dbReference type="SAM" id="MobiDB-lite"/>
    </source>
</evidence>
<reference evidence="4 5" key="1">
    <citation type="journal article" date="2022" name="G3 (Bethesda)">
        <title>Enemy or ally: a genomic approach to elucidate the lifestyle of Phyllosticta citrichinaensis.</title>
        <authorList>
            <person name="Buijs V.A."/>
            <person name="Groenewald J.Z."/>
            <person name="Haridas S."/>
            <person name="LaButti K.M."/>
            <person name="Lipzen A."/>
            <person name="Martin F.M."/>
            <person name="Barry K."/>
            <person name="Grigoriev I.V."/>
            <person name="Crous P.W."/>
            <person name="Seidl M.F."/>
        </authorList>
    </citation>
    <scope>NUCLEOTIDE SEQUENCE [LARGE SCALE GENOMIC DNA]</scope>
    <source>
        <strain evidence="4 5">CBS 129764</strain>
    </source>
</reference>
<dbReference type="PANTHER" id="PTHR45809">
    <property type="entry name" value="VIRAL IAP-ASSOCIATED FACTOR HOMOLOG"/>
    <property type="match status" value="1"/>
</dbReference>
<protein>
    <submittedName>
        <fullName evidence="4">Phosducin family protein</fullName>
    </submittedName>
</protein>
<dbReference type="Pfam" id="PF02114">
    <property type="entry name" value="Phosducin"/>
    <property type="match status" value="1"/>
</dbReference>
<dbReference type="CDD" id="cd02988">
    <property type="entry name" value="Phd_like_VIAF"/>
    <property type="match status" value="1"/>
</dbReference>
<comment type="caution">
    <text evidence="4">The sequence shown here is derived from an EMBL/GenBank/DDBJ whole genome shotgun (WGS) entry which is preliminary data.</text>
</comment>
<sequence length="261" mass="30221">MNIPDVPIPVEVDPNEDTEWNDILRKHGVIPEKPPSPTPMIEEALVEARRLAHENRLEGKDLDELDELEDDEDEDFLEQYRLVPSSRHQQPLTSDRKKRMVELSTITKASVFNQVYPVQKPDYSREVTEASQKAWVFVLLTASDSNVESRIAEELWRELARDFGDIKFCKMRGNLCIEGYPDKNCPTVLIYKDGDIKRQIVTLRELNGPRTSTDDIKKVLLDLGALQHSDPRLRRKDEEAEQQPKNIRQSRNGDDEDSDWD</sequence>
<dbReference type="Proteomes" id="UP001456524">
    <property type="component" value="Unassembled WGS sequence"/>
</dbReference>
<evidence type="ECO:0000256" key="1">
    <source>
        <dbReference type="ARBA" id="ARBA00009686"/>
    </source>
</evidence>
<dbReference type="InterPro" id="IPR051498">
    <property type="entry name" value="Phosducin-like_chap/apop_reg"/>
</dbReference>
<keyword evidence="5" id="KW-1185">Reference proteome</keyword>
<dbReference type="Gene3D" id="3.40.30.10">
    <property type="entry name" value="Glutaredoxin"/>
    <property type="match status" value="1"/>
</dbReference>
<evidence type="ECO:0000259" key="3">
    <source>
        <dbReference type="Pfam" id="PF02114"/>
    </source>
</evidence>
<dbReference type="EMBL" id="JBBWUH010000016">
    <property type="protein sequence ID" value="KAK8151776.1"/>
    <property type="molecule type" value="Genomic_DNA"/>
</dbReference>
<dbReference type="SUPFAM" id="SSF52833">
    <property type="entry name" value="Thioredoxin-like"/>
    <property type="match status" value="1"/>
</dbReference>
<dbReference type="InterPro" id="IPR036249">
    <property type="entry name" value="Thioredoxin-like_sf"/>
</dbReference>
<organism evidence="4 5">
    <name type="scientific">Phyllosticta citrichinensis</name>
    <dbReference type="NCBI Taxonomy" id="1130410"/>
    <lineage>
        <taxon>Eukaryota</taxon>
        <taxon>Fungi</taxon>
        <taxon>Dikarya</taxon>
        <taxon>Ascomycota</taxon>
        <taxon>Pezizomycotina</taxon>
        <taxon>Dothideomycetes</taxon>
        <taxon>Dothideomycetes incertae sedis</taxon>
        <taxon>Botryosphaeriales</taxon>
        <taxon>Phyllostictaceae</taxon>
        <taxon>Phyllosticta</taxon>
    </lineage>
</organism>
<accession>A0ABR1XF68</accession>
<feature type="region of interest" description="Disordered" evidence="2">
    <location>
        <begin position="230"/>
        <end position="261"/>
    </location>
</feature>